<evidence type="ECO:0000256" key="1">
    <source>
        <dbReference type="ARBA" id="ARBA00005254"/>
    </source>
</evidence>
<keyword evidence="6" id="KW-1185">Reference proteome</keyword>
<evidence type="ECO:0008006" key="7">
    <source>
        <dbReference type="Google" id="ProtNLM"/>
    </source>
</evidence>
<dbReference type="GO" id="GO:0006635">
    <property type="term" value="P:fatty acid beta-oxidation"/>
    <property type="evidence" value="ECO:0007669"/>
    <property type="project" value="TreeGrafter"/>
</dbReference>
<organism evidence="5 6">
    <name type="scientific">Pseudooceanicola atlanticus</name>
    <dbReference type="NCBI Taxonomy" id="1461694"/>
    <lineage>
        <taxon>Bacteria</taxon>
        <taxon>Pseudomonadati</taxon>
        <taxon>Pseudomonadota</taxon>
        <taxon>Alphaproteobacteria</taxon>
        <taxon>Rhodobacterales</taxon>
        <taxon>Paracoccaceae</taxon>
        <taxon>Pseudooceanicola</taxon>
    </lineage>
</organism>
<dbReference type="STRING" id="1461694.ATO9_09515"/>
<protein>
    <recommendedName>
        <fullName evidence="7">Enoyl-CoA hydratase</fullName>
    </recommendedName>
</protein>
<dbReference type="PANTHER" id="PTHR11941">
    <property type="entry name" value="ENOYL-COA HYDRATASE-RELATED"/>
    <property type="match status" value="1"/>
</dbReference>
<dbReference type="OrthoDB" id="5730382at2"/>
<evidence type="ECO:0000256" key="4">
    <source>
        <dbReference type="RuleBase" id="RU003707"/>
    </source>
</evidence>
<dbReference type="Gene3D" id="1.10.12.10">
    <property type="entry name" value="Lyase 2-enoyl-coa Hydratase, Chain A, domain 2"/>
    <property type="match status" value="1"/>
</dbReference>
<dbReference type="Pfam" id="PF00378">
    <property type="entry name" value="ECH_1"/>
    <property type="match status" value="1"/>
</dbReference>
<dbReference type="InterPro" id="IPR014748">
    <property type="entry name" value="Enoyl-CoA_hydra_C"/>
</dbReference>
<reference evidence="5 6" key="1">
    <citation type="journal article" date="2015" name="Antonie Van Leeuwenhoek">
        <title>Pseudooceanicola atlanticus gen. nov. sp. nov., isolated from surface seawater of the Atlantic Ocean and reclassification of Oceanicola batsensis, Oceanicola marinus, Oceanicola nitratireducens, Oceanicola nanhaiensis, Oceanicola antarcticus and Oceanicola flagellatus, as Pseudooceanicola batsensis comb. nov., Pseudooceanicola marinus comb. nov., Pseudooceanicola nitratireducens comb. nov., Pseudooceanicola nanhaiensis comb. nov., Pseudooceanicola antarcticus comb. nov., and Pseudooceanicola flagellatus comb. nov.</title>
        <authorList>
            <person name="Lai Q."/>
            <person name="Li G."/>
            <person name="Liu X."/>
            <person name="Du Y."/>
            <person name="Sun F."/>
            <person name="Shao Z."/>
        </authorList>
    </citation>
    <scope>NUCLEOTIDE SEQUENCE [LARGE SCALE GENOMIC DNA]</scope>
    <source>
        <strain evidence="5 6">22II-s11g</strain>
    </source>
</reference>
<dbReference type="Gene3D" id="3.90.226.10">
    <property type="entry name" value="2-enoyl-CoA Hydratase, Chain A, domain 1"/>
    <property type="match status" value="1"/>
</dbReference>
<dbReference type="Proteomes" id="UP000030004">
    <property type="component" value="Unassembled WGS sequence"/>
</dbReference>
<gene>
    <name evidence="5" type="ORF">ATO9_09515</name>
</gene>
<dbReference type="InterPro" id="IPR018376">
    <property type="entry name" value="Enoyl-CoA_hyd/isom_CS"/>
</dbReference>
<dbReference type="CDD" id="cd06558">
    <property type="entry name" value="crotonase-like"/>
    <property type="match status" value="1"/>
</dbReference>
<dbReference type="InterPro" id="IPR001753">
    <property type="entry name" value="Enoyl-CoA_hydra/iso"/>
</dbReference>
<comment type="similarity">
    <text evidence="1 4">Belongs to the enoyl-CoA hydratase/isomerase family.</text>
</comment>
<dbReference type="eggNOG" id="COG1024">
    <property type="taxonomic scope" value="Bacteria"/>
</dbReference>
<proteinExistence type="inferred from homology"/>
<comment type="caution">
    <text evidence="5">The sequence shown here is derived from an EMBL/GenBank/DDBJ whole genome shotgun (WGS) entry which is preliminary data.</text>
</comment>
<keyword evidence="3" id="KW-0456">Lyase</keyword>
<accession>A0A0A0EFS0</accession>
<name>A0A0A0EFS0_9RHOB</name>
<dbReference type="RefSeq" id="WP_043747740.1">
    <property type="nucleotide sequence ID" value="NZ_AQQX01000003.1"/>
</dbReference>
<evidence type="ECO:0000256" key="3">
    <source>
        <dbReference type="ARBA" id="ARBA00023239"/>
    </source>
</evidence>
<dbReference type="InterPro" id="IPR029045">
    <property type="entry name" value="ClpP/crotonase-like_dom_sf"/>
</dbReference>
<dbReference type="PROSITE" id="PS00166">
    <property type="entry name" value="ENOYL_COA_HYDRATASE"/>
    <property type="match status" value="1"/>
</dbReference>
<evidence type="ECO:0000313" key="5">
    <source>
        <dbReference type="EMBL" id="KGM48928.1"/>
    </source>
</evidence>
<dbReference type="AlphaFoldDB" id="A0A0A0EFS0"/>
<evidence type="ECO:0000256" key="2">
    <source>
        <dbReference type="ARBA" id="ARBA00023098"/>
    </source>
</evidence>
<dbReference type="SUPFAM" id="SSF52096">
    <property type="entry name" value="ClpP/crotonase"/>
    <property type="match status" value="1"/>
</dbReference>
<keyword evidence="2" id="KW-0443">Lipid metabolism</keyword>
<dbReference type="EMBL" id="AQQX01000003">
    <property type="protein sequence ID" value="KGM48928.1"/>
    <property type="molecule type" value="Genomic_DNA"/>
</dbReference>
<evidence type="ECO:0000313" key="6">
    <source>
        <dbReference type="Proteomes" id="UP000030004"/>
    </source>
</evidence>
<sequence>MPRLRLTREGPVAVLTLTRPEARNAVDKAMMEEMRAALAEIEGDPALRVAVLTGEGSVFCAGMDLAGFVAGDQPGITEPDRFAGFVGSDRSKPFIAAVNGPALAGGFELMLACDLAVAVPEARFGLPEVQLGLIAAGGGAARLGAIVPPVIAAEMALTGDPIPAERALELGLLNAVVPGDALMDRALAIARRIATAAPDAVAATRRIMRAARFGGEAAGWDETDRQWATISTSDNAREGTSAFVAKRKPVFR</sequence>
<dbReference type="GO" id="GO:0016829">
    <property type="term" value="F:lyase activity"/>
    <property type="evidence" value="ECO:0007669"/>
    <property type="project" value="UniProtKB-KW"/>
</dbReference>
<dbReference type="PANTHER" id="PTHR11941:SF169">
    <property type="entry name" value="(7AS)-7A-METHYL-1,5-DIOXO-2,3,5,6,7,7A-HEXAHYDRO-1H-INDENE-CARBOXYL-COA HYDROLASE"/>
    <property type="match status" value="1"/>
</dbReference>